<dbReference type="Proteomes" id="UP001207468">
    <property type="component" value="Unassembled WGS sequence"/>
</dbReference>
<gene>
    <name evidence="1" type="ORF">F5148DRAFT_535577</name>
</gene>
<keyword evidence="2" id="KW-1185">Reference proteome</keyword>
<organism evidence="1 2">
    <name type="scientific">Russula earlei</name>
    <dbReference type="NCBI Taxonomy" id="71964"/>
    <lineage>
        <taxon>Eukaryota</taxon>
        <taxon>Fungi</taxon>
        <taxon>Dikarya</taxon>
        <taxon>Basidiomycota</taxon>
        <taxon>Agaricomycotina</taxon>
        <taxon>Agaricomycetes</taxon>
        <taxon>Russulales</taxon>
        <taxon>Russulaceae</taxon>
        <taxon>Russula</taxon>
    </lineage>
</organism>
<keyword evidence="1" id="KW-0489">Methyltransferase</keyword>
<evidence type="ECO:0000313" key="2">
    <source>
        <dbReference type="Proteomes" id="UP001207468"/>
    </source>
</evidence>
<name>A0ACC0UGN3_9AGAM</name>
<proteinExistence type="predicted"/>
<sequence length="391" mass="43506">MCLCQAILLSNMSEPIRALEFYCGIGGLRSALARSSIGANATVVRAFDWDQTATAVYTENHGPGIAHRVDIGTLDANTLEQLNANLWLLSPPCQPYTVLNQKAKGATDPRAQSFLHLVEDVLPALAERGAAPVCLLLENVAGFEVSSTRVRTLVILTKLGFVTRELLLTPLQFGVPNSRLRYYLLASRLPGAFSSSIDSNRILRHIPGHGSDWSDARSSAASPQMIESPVRTLRDYLDGITTQSAYAVPERVLMKWGRLFDIVLPSAKRTCCFTRGYTQLVERSGSILQENEELDTAETFEKFQLAQASGDGRAVEILRPLRLRYFSPEELLRLSHFEELGSESTFRWPESVSTKAKYRLLGNSVNVRVKHRICRPTHLHPSSEPDIKNQR</sequence>
<comment type="caution">
    <text evidence="1">The sequence shown here is derived from an EMBL/GenBank/DDBJ whole genome shotgun (WGS) entry which is preliminary data.</text>
</comment>
<dbReference type="EMBL" id="JAGFNK010000036">
    <property type="protein sequence ID" value="KAI9510696.1"/>
    <property type="molecule type" value="Genomic_DNA"/>
</dbReference>
<protein>
    <submittedName>
        <fullName evidence="1">S-adenosyl-L-methionine-dependent methyltransferase</fullName>
    </submittedName>
</protein>
<accession>A0ACC0UGN3</accession>
<reference evidence="1" key="1">
    <citation type="submission" date="2021-03" db="EMBL/GenBank/DDBJ databases">
        <title>Evolutionary priming and transition to the ectomycorrhizal habit in an iconic lineage of mushroom-forming fungi: is preadaptation a requirement?</title>
        <authorList>
            <consortium name="DOE Joint Genome Institute"/>
            <person name="Looney B.P."/>
            <person name="Miyauchi S."/>
            <person name="Morin E."/>
            <person name="Drula E."/>
            <person name="Courty P.E."/>
            <person name="Chicoki N."/>
            <person name="Fauchery L."/>
            <person name="Kohler A."/>
            <person name="Kuo A."/>
            <person name="LaButti K."/>
            <person name="Pangilinan J."/>
            <person name="Lipzen A."/>
            <person name="Riley R."/>
            <person name="Andreopoulos W."/>
            <person name="He G."/>
            <person name="Johnson J."/>
            <person name="Barry K.W."/>
            <person name="Grigoriev I.V."/>
            <person name="Nagy L."/>
            <person name="Hibbett D."/>
            <person name="Henrissat B."/>
            <person name="Matheny P.B."/>
            <person name="Labbe J."/>
            <person name="Martin A.F."/>
        </authorList>
    </citation>
    <scope>NUCLEOTIDE SEQUENCE</scope>
    <source>
        <strain evidence="1">BPL698</strain>
    </source>
</reference>
<evidence type="ECO:0000313" key="1">
    <source>
        <dbReference type="EMBL" id="KAI9510696.1"/>
    </source>
</evidence>
<keyword evidence="1" id="KW-0808">Transferase</keyword>